<organism evidence="2 3">
    <name type="scientific">Sphingorhabdus profundilacus</name>
    <dbReference type="NCBI Taxonomy" id="2509718"/>
    <lineage>
        <taxon>Bacteria</taxon>
        <taxon>Pseudomonadati</taxon>
        <taxon>Pseudomonadota</taxon>
        <taxon>Alphaproteobacteria</taxon>
        <taxon>Sphingomonadales</taxon>
        <taxon>Sphingomonadaceae</taxon>
        <taxon>Sphingorhabdus</taxon>
    </lineage>
</organism>
<evidence type="ECO:0000256" key="1">
    <source>
        <dbReference type="SAM" id="SignalP"/>
    </source>
</evidence>
<dbReference type="AlphaFoldDB" id="A0A6I4LX37"/>
<comment type="caution">
    <text evidence="2">The sequence shown here is derived from an EMBL/GenBank/DDBJ whole genome shotgun (WGS) entry which is preliminary data.</text>
</comment>
<gene>
    <name evidence="2" type="ORF">EUU23_10425</name>
</gene>
<evidence type="ECO:0000313" key="2">
    <source>
        <dbReference type="EMBL" id="MVZ98107.1"/>
    </source>
</evidence>
<name>A0A6I4LX37_9SPHN</name>
<dbReference type="RefSeq" id="WP_160354061.1">
    <property type="nucleotide sequence ID" value="NZ_SDWJ01000002.1"/>
</dbReference>
<dbReference type="EMBL" id="SDWJ01000002">
    <property type="protein sequence ID" value="MVZ98107.1"/>
    <property type="molecule type" value="Genomic_DNA"/>
</dbReference>
<accession>A0A6I4LX37</accession>
<proteinExistence type="predicted"/>
<feature type="chain" id="PRO_5026253215" description="DUF4402 domain-containing protein" evidence="1">
    <location>
        <begin position="24"/>
        <end position="178"/>
    </location>
</feature>
<sequence length="178" mass="18718">MRRVAIVAALCSICGNFPGPLVAAGSDLKISITSKVVSGPIAQSNPKALPGSIIEYSAQVSYGGDEALGEHSLAITNPIPQSLSLVVSGLDGGVSSPFDFVEGLPPSDLTCLFRSLADRDDCLEFSSNGGVSFDYQPTPDPDGIDPAITHLRFRLRGAMAPAAAEPSYFTLRYRMKVD</sequence>
<keyword evidence="1" id="KW-0732">Signal</keyword>
<protein>
    <recommendedName>
        <fullName evidence="4">DUF4402 domain-containing protein</fullName>
    </recommendedName>
</protein>
<keyword evidence="3" id="KW-1185">Reference proteome</keyword>
<evidence type="ECO:0008006" key="4">
    <source>
        <dbReference type="Google" id="ProtNLM"/>
    </source>
</evidence>
<dbReference type="OrthoDB" id="5400913at2"/>
<reference evidence="2 3" key="1">
    <citation type="submission" date="2019-01" db="EMBL/GenBank/DDBJ databases">
        <title>Sphingorhabdus lacus sp.nov., isolated from an oligotrophic freshwater lake.</title>
        <authorList>
            <person name="Park M."/>
        </authorList>
    </citation>
    <scope>NUCLEOTIDE SEQUENCE [LARGE SCALE GENOMIC DNA]</scope>
    <source>
        <strain evidence="2 3">IMCC26285</strain>
    </source>
</reference>
<evidence type="ECO:0000313" key="3">
    <source>
        <dbReference type="Proteomes" id="UP000471147"/>
    </source>
</evidence>
<feature type="signal peptide" evidence="1">
    <location>
        <begin position="1"/>
        <end position="23"/>
    </location>
</feature>
<dbReference type="Proteomes" id="UP000471147">
    <property type="component" value="Unassembled WGS sequence"/>
</dbReference>